<dbReference type="Pfam" id="PF14111">
    <property type="entry name" value="DUF4283"/>
    <property type="match status" value="1"/>
</dbReference>
<sequence length="1331" mass="152022">MDMQVDEVELLWDEDVDRCAANYTLIGKVLAEKVLNRNAVVSMIRKGWNVKDGVNIGEVGNNSFIFTFENKEVYNKVMRNRPWAILGYMLVIQKWRVDMAFHEVDLGVSPIWIQIHGLPLEGFNKKNAENLGRRVGDVFAVEDPLAGKKVCGCFLRVGFKMDTRKPLVTGMWITAFGKVGEKEGNVGEEFKYGPGLGVPPAKELKGSVIVVKAKYEEWYGEKVEGGRYKGEACREKEELKGKNVNETGTGGKGDVSGSNMMKEKDNVRIMENGKDRCGGSGEVKISRVMHNIREAVCFDNIRDPGYFVEMPQDEDGVKDLMVTKSREEEELTENLKKVVIKRKEDEMVCSAEIKRVKREIYVIEKEDFDKGKEDLMINDKRRRKKKMSKVVMESLQLVEIPIVEGRWDGKELKRLCRVYKPSIVFLMEIRMKEKKMDRMRKKCCGLENGFYVDAMGKSGGMALWWSNEVDIMHIRGSKNIIHGLVCSKMLEGASYFTFVYGAQTKQEKMGVWSELRRLKPGDDVAWFCLGNFNDILSNSEKEGGLIREQYQNAQVLHLEAVGSDHCPIVVNLKYKLERIKRSFKFEAMWVDHDEFLDIVDEGWKWEKVVFEQEAKILSRRLEQCGRVLSGWSKRAFPNNLKEIDKLTSRLSICRSGPFTLEVRKEISCILKDIEMLWDREEKFWQQSDGNWVEDEEFVGVCFKNYFDGLFKSKGSRDMSYVLSFVSRKVFTEDNVRLMEMVSVDEIKKAAFDLDVLSAMLNQATREGLICGIKLARACPSLTHCFFADDSLLFLNASKGDCEVVAGILKAYCEASGQDMNLDKSSLFYSRNTPDCVKGDICNTLGIVESSNPGRYLGLPTLWERSKVVALAFVKDRMMRKIQSWKQKTLTQVGREVLIKAVVSSIPGFLMGVFKFPRVFCKELDAAVARFWWSGKEEGGKIHWQAWLKKGFRASWGWSSLLVGRDTLKLGIGWKLASPAPNANWEGRKVSSIISGNSWKLGELHNCLSSAEVKAIMGLHISSIVFEDERVWFLDRRGEYKVKSGYQIAKKAFECVEVARPSSFVIPKGLWGAIWKLKVVEKVKHFIWRICSNSLPSMVNLSKKRCLENASCLIYNMEEESSEHLFLFCKWTELVWFRSLFCARWNRFEVKRMEEWWSDLLVGDARVDDWVASLFAYTCWHIWKERFKAIFDHGKVDASFVIQRSFSATAEFWSVNRLDNCVGGNNDCSFDGWLPPSSGVLKVNCDAAFDESSGVAGIGELIRDDKGRLVDGKCLRVKACSVNMAESLALKEALGFCLELHIDTCLFESDCLNLVTTVNQMDVNWDWLCFGI</sequence>
<keyword evidence="4" id="KW-0808">Transferase</keyword>
<organism evidence="4 5">
    <name type="scientific">Senna tora</name>
    <dbReference type="NCBI Taxonomy" id="362788"/>
    <lineage>
        <taxon>Eukaryota</taxon>
        <taxon>Viridiplantae</taxon>
        <taxon>Streptophyta</taxon>
        <taxon>Embryophyta</taxon>
        <taxon>Tracheophyta</taxon>
        <taxon>Spermatophyta</taxon>
        <taxon>Magnoliopsida</taxon>
        <taxon>eudicotyledons</taxon>
        <taxon>Gunneridae</taxon>
        <taxon>Pentapetalae</taxon>
        <taxon>rosids</taxon>
        <taxon>fabids</taxon>
        <taxon>Fabales</taxon>
        <taxon>Fabaceae</taxon>
        <taxon>Caesalpinioideae</taxon>
        <taxon>Cassia clade</taxon>
        <taxon>Senna</taxon>
    </lineage>
</organism>
<dbReference type="InterPro" id="IPR036397">
    <property type="entry name" value="RNaseH_sf"/>
</dbReference>
<feature type="domain" description="DUF4283" evidence="3">
    <location>
        <begin position="22"/>
        <end position="101"/>
    </location>
</feature>
<dbReference type="OrthoDB" id="1428651at2759"/>
<dbReference type="Gene3D" id="3.30.420.10">
    <property type="entry name" value="Ribonuclease H-like superfamily/Ribonuclease H"/>
    <property type="match status" value="1"/>
</dbReference>
<protein>
    <submittedName>
        <fullName evidence="4">Reverse transcriptase</fullName>
    </submittedName>
</protein>
<dbReference type="Pfam" id="PF13456">
    <property type="entry name" value="RVT_3"/>
    <property type="match status" value="1"/>
</dbReference>
<evidence type="ECO:0000259" key="3">
    <source>
        <dbReference type="Pfam" id="PF14111"/>
    </source>
</evidence>
<evidence type="ECO:0000259" key="1">
    <source>
        <dbReference type="Pfam" id="PF13456"/>
    </source>
</evidence>
<evidence type="ECO:0000313" key="4">
    <source>
        <dbReference type="EMBL" id="KAF7835731.1"/>
    </source>
</evidence>
<feature type="domain" description="Reverse transcriptase zinc-binding" evidence="2">
    <location>
        <begin position="1041"/>
        <end position="1135"/>
    </location>
</feature>
<keyword evidence="5" id="KW-1185">Reference proteome</keyword>
<dbReference type="Pfam" id="PF13966">
    <property type="entry name" value="zf-RVT"/>
    <property type="match status" value="1"/>
</dbReference>
<dbReference type="EMBL" id="JAAIUW010000004">
    <property type="protein sequence ID" value="KAF7835731.1"/>
    <property type="molecule type" value="Genomic_DNA"/>
</dbReference>
<proteinExistence type="predicted"/>
<dbReference type="InterPro" id="IPR026960">
    <property type="entry name" value="RVT-Znf"/>
</dbReference>
<comment type="caution">
    <text evidence="4">The sequence shown here is derived from an EMBL/GenBank/DDBJ whole genome shotgun (WGS) entry which is preliminary data.</text>
</comment>
<dbReference type="GO" id="GO:0003964">
    <property type="term" value="F:RNA-directed DNA polymerase activity"/>
    <property type="evidence" value="ECO:0007669"/>
    <property type="project" value="UniProtKB-KW"/>
</dbReference>
<keyword evidence="4" id="KW-0548">Nucleotidyltransferase</keyword>
<gene>
    <name evidence="4" type="ORF">G2W53_010590</name>
</gene>
<dbReference type="InterPro" id="IPR002156">
    <property type="entry name" value="RNaseH_domain"/>
</dbReference>
<dbReference type="SUPFAM" id="SSF56219">
    <property type="entry name" value="DNase I-like"/>
    <property type="match status" value="1"/>
</dbReference>
<name>A0A834X055_9FABA</name>
<reference evidence="4" key="1">
    <citation type="submission" date="2020-09" db="EMBL/GenBank/DDBJ databases">
        <title>Genome-Enabled Discovery of Anthraquinone Biosynthesis in Senna tora.</title>
        <authorList>
            <person name="Kang S.-H."/>
            <person name="Pandey R.P."/>
            <person name="Lee C.-M."/>
            <person name="Sim J.-S."/>
            <person name="Jeong J.-T."/>
            <person name="Choi B.-S."/>
            <person name="Jung M."/>
            <person name="Ginzburg D."/>
            <person name="Zhao K."/>
            <person name="Won S.Y."/>
            <person name="Oh T.-J."/>
            <person name="Yu Y."/>
            <person name="Kim N.-H."/>
            <person name="Lee O.R."/>
            <person name="Lee T.-H."/>
            <person name="Bashyal P."/>
            <person name="Kim T.-S."/>
            <person name="Lee W.-H."/>
            <person name="Kawkins C."/>
            <person name="Kim C.-K."/>
            <person name="Kim J.S."/>
            <person name="Ahn B.O."/>
            <person name="Rhee S.Y."/>
            <person name="Sohng J.K."/>
        </authorList>
    </citation>
    <scope>NUCLEOTIDE SEQUENCE</scope>
    <source>
        <tissue evidence="4">Leaf</tissue>
    </source>
</reference>
<dbReference type="PANTHER" id="PTHR33116:SF86">
    <property type="entry name" value="REVERSE TRANSCRIPTASE DOMAIN-CONTAINING PROTEIN"/>
    <property type="match status" value="1"/>
</dbReference>
<dbReference type="GO" id="GO:0004523">
    <property type="term" value="F:RNA-DNA hybrid ribonuclease activity"/>
    <property type="evidence" value="ECO:0007669"/>
    <property type="project" value="InterPro"/>
</dbReference>
<dbReference type="PANTHER" id="PTHR33116">
    <property type="entry name" value="REVERSE TRANSCRIPTASE ZINC-BINDING DOMAIN-CONTAINING PROTEIN-RELATED-RELATED"/>
    <property type="match status" value="1"/>
</dbReference>
<keyword evidence="4" id="KW-0695">RNA-directed DNA polymerase</keyword>
<dbReference type="InterPro" id="IPR036691">
    <property type="entry name" value="Endo/exonu/phosph_ase_sf"/>
</dbReference>
<dbReference type="Gene3D" id="3.60.10.10">
    <property type="entry name" value="Endonuclease/exonuclease/phosphatase"/>
    <property type="match status" value="1"/>
</dbReference>
<accession>A0A834X055</accession>
<evidence type="ECO:0000313" key="5">
    <source>
        <dbReference type="Proteomes" id="UP000634136"/>
    </source>
</evidence>
<dbReference type="InterPro" id="IPR044730">
    <property type="entry name" value="RNase_H-like_dom_plant"/>
</dbReference>
<dbReference type="GO" id="GO:0003676">
    <property type="term" value="F:nucleic acid binding"/>
    <property type="evidence" value="ECO:0007669"/>
    <property type="project" value="InterPro"/>
</dbReference>
<evidence type="ECO:0000259" key="2">
    <source>
        <dbReference type="Pfam" id="PF13966"/>
    </source>
</evidence>
<dbReference type="SUPFAM" id="SSF53098">
    <property type="entry name" value="Ribonuclease H-like"/>
    <property type="match status" value="1"/>
</dbReference>
<dbReference type="InterPro" id="IPR012337">
    <property type="entry name" value="RNaseH-like_sf"/>
</dbReference>
<dbReference type="Proteomes" id="UP000634136">
    <property type="component" value="Unassembled WGS sequence"/>
</dbReference>
<dbReference type="InterPro" id="IPR025558">
    <property type="entry name" value="DUF4283"/>
</dbReference>
<dbReference type="CDD" id="cd06222">
    <property type="entry name" value="RNase_H_like"/>
    <property type="match status" value="1"/>
</dbReference>
<feature type="domain" description="RNase H type-1" evidence="1">
    <location>
        <begin position="1243"/>
        <end position="1319"/>
    </location>
</feature>